<comment type="caution">
    <text evidence="1">The sequence shown here is derived from an EMBL/GenBank/DDBJ whole genome shotgun (WGS) entry which is preliminary data.</text>
</comment>
<proteinExistence type="predicted"/>
<protein>
    <submittedName>
        <fullName evidence="1">Uncharacterized protein</fullName>
    </submittedName>
</protein>
<sequence length="114" mass="13167">MGFRCTGCCPIQTMKGCCFHCETNFDSYKTKDNEHFWSDKNGFLTPTGCALGEQRPQRCKEYDCRDYEWVVTKKWINGNWRNVDIKEIPIGCKVAGTIRIGKKNGNCSRIRCEP</sequence>
<dbReference type="EMBL" id="LAZR01001145">
    <property type="protein sequence ID" value="KKN49899.1"/>
    <property type="molecule type" value="Genomic_DNA"/>
</dbReference>
<organism evidence="1">
    <name type="scientific">marine sediment metagenome</name>
    <dbReference type="NCBI Taxonomy" id="412755"/>
    <lineage>
        <taxon>unclassified sequences</taxon>
        <taxon>metagenomes</taxon>
        <taxon>ecological metagenomes</taxon>
    </lineage>
</organism>
<gene>
    <name evidence="1" type="ORF">LCGC14_0638250</name>
</gene>
<dbReference type="AlphaFoldDB" id="A0A0F9R5A2"/>
<accession>A0A0F9R5A2</accession>
<evidence type="ECO:0000313" key="1">
    <source>
        <dbReference type="EMBL" id="KKN49899.1"/>
    </source>
</evidence>
<name>A0A0F9R5A2_9ZZZZ</name>
<reference evidence="1" key="1">
    <citation type="journal article" date="2015" name="Nature">
        <title>Complex archaea that bridge the gap between prokaryotes and eukaryotes.</title>
        <authorList>
            <person name="Spang A."/>
            <person name="Saw J.H."/>
            <person name="Jorgensen S.L."/>
            <person name="Zaremba-Niedzwiedzka K."/>
            <person name="Martijn J."/>
            <person name="Lind A.E."/>
            <person name="van Eijk R."/>
            <person name="Schleper C."/>
            <person name="Guy L."/>
            <person name="Ettema T.J."/>
        </authorList>
    </citation>
    <scope>NUCLEOTIDE SEQUENCE</scope>
</reference>